<dbReference type="Proteomes" id="UP000326570">
    <property type="component" value="Unassembled WGS sequence"/>
</dbReference>
<dbReference type="EMBL" id="VTWT01000001">
    <property type="protein sequence ID" value="KAA9345682.1"/>
    <property type="molecule type" value="Genomic_DNA"/>
</dbReference>
<sequence>MEIYHSKILSVHYVSAKKLLQLTCTGRVNSRDLKSCYRRALVFAKRKQVKHWLFDFSRHYELSESDRKWLDTCFFPSLMIALGPENFIGMVVPKLFYRQLFQEVGQSGMQTYNSFIKLNTFCSNPKATRWLGNQNGTEAFTEASITL</sequence>
<protein>
    <submittedName>
        <fullName evidence="1">Uncharacterized protein</fullName>
    </submittedName>
</protein>
<comment type="caution">
    <text evidence="1">The sequence shown here is derived from an EMBL/GenBank/DDBJ whole genome shotgun (WGS) entry which is preliminary data.</text>
</comment>
<evidence type="ECO:0000313" key="2">
    <source>
        <dbReference type="Proteomes" id="UP000326570"/>
    </source>
</evidence>
<gene>
    <name evidence="1" type="ORF">F0P94_00925</name>
</gene>
<reference evidence="1 2" key="1">
    <citation type="submission" date="2019-09" db="EMBL/GenBank/DDBJ databases">
        <title>Genome sequence of Adhaeribacter sp. M2.</title>
        <authorList>
            <person name="Srinivasan S."/>
        </authorList>
    </citation>
    <scope>NUCLEOTIDE SEQUENCE [LARGE SCALE GENOMIC DNA]</scope>
    <source>
        <strain evidence="1 2">M2</strain>
    </source>
</reference>
<name>A0A5N1J6U2_9BACT</name>
<accession>A0A5N1J6U2</accession>
<organism evidence="1 2">
    <name type="scientific">Adhaeribacter soli</name>
    <dbReference type="NCBI Taxonomy" id="2607655"/>
    <lineage>
        <taxon>Bacteria</taxon>
        <taxon>Pseudomonadati</taxon>
        <taxon>Bacteroidota</taxon>
        <taxon>Cytophagia</taxon>
        <taxon>Cytophagales</taxon>
        <taxon>Hymenobacteraceae</taxon>
        <taxon>Adhaeribacter</taxon>
    </lineage>
</organism>
<keyword evidence="2" id="KW-1185">Reference proteome</keyword>
<evidence type="ECO:0000313" key="1">
    <source>
        <dbReference type="EMBL" id="KAA9345682.1"/>
    </source>
</evidence>
<dbReference type="RefSeq" id="WP_150901825.1">
    <property type="nucleotide sequence ID" value="NZ_VTWT01000001.1"/>
</dbReference>
<dbReference type="AlphaFoldDB" id="A0A5N1J6U2"/>
<proteinExistence type="predicted"/>